<keyword evidence="1" id="KW-1133">Transmembrane helix</keyword>
<feature type="transmembrane region" description="Helical" evidence="1">
    <location>
        <begin position="313"/>
        <end position="338"/>
    </location>
</feature>
<dbReference type="Proteomes" id="UP000198788">
    <property type="component" value="Unassembled WGS sequence"/>
</dbReference>
<organism evidence="2 3">
    <name type="scientific">Brevundimonas viscosa</name>
    <dbReference type="NCBI Taxonomy" id="871741"/>
    <lineage>
        <taxon>Bacteria</taxon>
        <taxon>Pseudomonadati</taxon>
        <taxon>Pseudomonadota</taxon>
        <taxon>Alphaproteobacteria</taxon>
        <taxon>Caulobacterales</taxon>
        <taxon>Caulobacteraceae</taxon>
        <taxon>Brevundimonas</taxon>
    </lineage>
</organism>
<dbReference type="PANTHER" id="PTHR34219">
    <property type="entry name" value="IRON-REGULATED INNER MEMBRANE PROTEIN-RELATED"/>
    <property type="match status" value="1"/>
</dbReference>
<feature type="transmembrane region" description="Helical" evidence="1">
    <location>
        <begin position="175"/>
        <end position="196"/>
    </location>
</feature>
<accession>A0A1I6PF74</accession>
<evidence type="ECO:0000313" key="2">
    <source>
        <dbReference type="EMBL" id="SFS38803.1"/>
    </source>
</evidence>
<dbReference type="OrthoDB" id="7328956at2"/>
<gene>
    <name evidence="2" type="ORF">SAMN05192570_1104</name>
</gene>
<reference evidence="3" key="1">
    <citation type="submission" date="2016-10" db="EMBL/GenBank/DDBJ databases">
        <authorList>
            <person name="Varghese N."/>
            <person name="Submissions S."/>
        </authorList>
    </citation>
    <scope>NUCLEOTIDE SEQUENCE [LARGE SCALE GENOMIC DNA]</scope>
    <source>
        <strain evidence="3">CGMCC 1.10683</strain>
    </source>
</reference>
<dbReference type="AlphaFoldDB" id="A0A1I6PF74"/>
<dbReference type="STRING" id="871741.SAMN05192570_1104"/>
<dbReference type="PANTHER" id="PTHR34219:SF3">
    <property type="entry name" value="BLL7967 PROTEIN"/>
    <property type="match status" value="1"/>
</dbReference>
<keyword evidence="3" id="KW-1185">Reference proteome</keyword>
<sequence>MGAIRLIHAWAGAIVSLILAVLGLSGALLVFEDDWVRLTAGRDPGALSADPAQLGLAANALQARYGDAISSVVFAGGDLDLHKVYMGERFAYAGAEGQVLAEWGGTARAEAWVFDLHHFLLAGAPGEIVGGVAGLAGALLVLTGLVVWIPAWRASGWRVWPASTKRRDLVASHRNLGLIFAAPVFLLCLTGGAIVFHDQTRALLQAIAPESGPAPTPAEVGTGVVDWAVALPAAQAAFPGARIRTAGLPPEPGKPASVRLRQPGEWHPNGRTVALIDPATGRVVQTVDAQTLGGGTRLQNALYPIHAASVGGWLYDLVVALSGLALAALGGVGTWSFLVKPRRRRPGLNAPAATVPARGR</sequence>
<evidence type="ECO:0000256" key="1">
    <source>
        <dbReference type="SAM" id="Phobius"/>
    </source>
</evidence>
<dbReference type="InterPro" id="IPR005625">
    <property type="entry name" value="PepSY-ass_TM"/>
</dbReference>
<name>A0A1I6PF74_9CAUL</name>
<feature type="transmembrane region" description="Helical" evidence="1">
    <location>
        <begin position="128"/>
        <end position="154"/>
    </location>
</feature>
<keyword evidence="1" id="KW-0472">Membrane</keyword>
<dbReference type="Pfam" id="PF03929">
    <property type="entry name" value="PepSY_TM"/>
    <property type="match status" value="1"/>
</dbReference>
<keyword evidence="1" id="KW-0812">Transmembrane</keyword>
<evidence type="ECO:0000313" key="3">
    <source>
        <dbReference type="Proteomes" id="UP000198788"/>
    </source>
</evidence>
<proteinExistence type="predicted"/>
<protein>
    <submittedName>
        <fullName evidence="2">Uncharacterized iron-regulated membrane protein</fullName>
    </submittedName>
</protein>
<feature type="transmembrane region" description="Helical" evidence="1">
    <location>
        <begin position="7"/>
        <end position="31"/>
    </location>
</feature>
<dbReference type="EMBL" id="FOZV01000001">
    <property type="protein sequence ID" value="SFS38803.1"/>
    <property type="molecule type" value="Genomic_DNA"/>
</dbReference>
<dbReference type="RefSeq" id="WP_092307513.1">
    <property type="nucleotide sequence ID" value="NZ_FOZV01000001.1"/>
</dbReference>